<dbReference type="PANTHER" id="PTHR28142:SF1">
    <property type="entry name" value="MITOCHONDRIAL INNER MEMBRANE I-AAA PROTEASE SUPERCOMPLEX SUBUNIT MGR3-RELATED"/>
    <property type="match status" value="1"/>
</dbReference>
<dbReference type="SMART" id="SM00028">
    <property type="entry name" value="TPR"/>
    <property type="match status" value="3"/>
</dbReference>
<protein>
    <submittedName>
        <fullName evidence="1">Uncharacterized protein</fullName>
    </submittedName>
</protein>
<evidence type="ECO:0000313" key="1">
    <source>
        <dbReference type="EMBL" id="KAK9702298.1"/>
    </source>
</evidence>
<dbReference type="Gene3D" id="1.25.40.10">
    <property type="entry name" value="Tetratricopeptide repeat domain"/>
    <property type="match status" value="2"/>
</dbReference>
<evidence type="ECO:0000313" key="2">
    <source>
        <dbReference type="Proteomes" id="UP001479436"/>
    </source>
</evidence>
<dbReference type="Proteomes" id="UP001479436">
    <property type="component" value="Unassembled WGS sequence"/>
</dbReference>
<dbReference type="PANTHER" id="PTHR28142">
    <property type="entry name" value="MITOCHONDRIAL INNER MEMBRANE I-AAA PROTEASE SUPERCOMPLEX SUBUNIT MGR3-RELATED"/>
    <property type="match status" value="1"/>
</dbReference>
<name>A0ABR2VU44_9FUNG</name>
<keyword evidence="2" id="KW-1185">Reference proteome</keyword>
<organism evidence="1 2">
    <name type="scientific">Basidiobolus ranarum</name>
    <dbReference type="NCBI Taxonomy" id="34480"/>
    <lineage>
        <taxon>Eukaryota</taxon>
        <taxon>Fungi</taxon>
        <taxon>Fungi incertae sedis</taxon>
        <taxon>Zoopagomycota</taxon>
        <taxon>Entomophthoromycotina</taxon>
        <taxon>Basidiobolomycetes</taxon>
        <taxon>Basidiobolales</taxon>
        <taxon>Basidiobolaceae</taxon>
        <taxon>Basidiobolus</taxon>
    </lineage>
</organism>
<dbReference type="InterPro" id="IPR040201">
    <property type="entry name" value="Mrg3-like"/>
</dbReference>
<dbReference type="SUPFAM" id="SSF48452">
    <property type="entry name" value="TPR-like"/>
    <property type="match status" value="1"/>
</dbReference>
<dbReference type="Pfam" id="PF13424">
    <property type="entry name" value="TPR_12"/>
    <property type="match status" value="1"/>
</dbReference>
<accession>A0ABR2VU44</accession>
<dbReference type="EMBL" id="JASJQH010007736">
    <property type="protein sequence ID" value="KAK9702298.1"/>
    <property type="molecule type" value="Genomic_DNA"/>
</dbReference>
<dbReference type="InterPro" id="IPR011990">
    <property type="entry name" value="TPR-like_helical_dom_sf"/>
</dbReference>
<gene>
    <name evidence="1" type="ORF">K7432_011303</name>
</gene>
<reference evidence="1 2" key="1">
    <citation type="submission" date="2023-04" db="EMBL/GenBank/DDBJ databases">
        <title>Genome of Basidiobolus ranarum AG-B5.</title>
        <authorList>
            <person name="Stajich J.E."/>
            <person name="Carter-House D."/>
            <person name="Gryganskyi A."/>
        </authorList>
    </citation>
    <scope>NUCLEOTIDE SEQUENCE [LARGE SCALE GENOMIC DNA]</scope>
    <source>
        <strain evidence="1 2">AG-B5</strain>
    </source>
</reference>
<dbReference type="InterPro" id="IPR019734">
    <property type="entry name" value="TPR_rpt"/>
</dbReference>
<comment type="caution">
    <text evidence="1">The sequence shown here is derived from an EMBL/GenBank/DDBJ whole genome shotgun (WGS) entry which is preliminary data.</text>
</comment>
<proteinExistence type="predicted"/>
<sequence length="429" mass="48553">MIPRFIPIVTRCTNLAVKNSRFPQVASKNFTTFQTSHLLSKRFEKPTFNKLNWISTRNLISVRQTPHPTPRVSPFVKKWFVHLPLDTLKVVVLGATSIFLIGLSLWKGLHLYIEYYLHPTSPNLDPAARKFLRGAYFREEMVSDPVIAAVYLGAALKIASTEQNLPDSSPEVSGILVRLGKALPKGYFWKEAIEIFERAWKASDNPESQELRVKLCRYLGDIHMRLGEYQSAEKYLVLGMQISQELRAKVSNTPQTPGPQELGIMVSMADMYALQGNYEYALPLYLGILHKAKEYKLMHKLDSTAPIKGTKEDDITCLDAIVMGHLAEIHYGMKKYEEAISWAQKALNMAKKGVSVKECEECAGVISHNLGMIYENKGDKQEAFSYFVQAVSHATTAKDTNSIVQYRKDLYRLEQELASLESKEASESH</sequence>